<dbReference type="AlphaFoldDB" id="A0A8H5EUQ4"/>
<evidence type="ECO:0000256" key="7">
    <source>
        <dbReference type="SAM" id="Phobius"/>
    </source>
</evidence>
<dbReference type="FunFam" id="1.20.1250.20:FF:000140">
    <property type="entry name" value="Putative MFS phospholipid transporter"/>
    <property type="match status" value="1"/>
</dbReference>
<feature type="transmembrane region" description="Helical" evidence="7">
    <location>
        <begin position="86"/>
        <end position="105"/>
    </location>
</feature>
<name>A0A8H5EUQ4_9AGAR</name>
<accession>A0A8H5EUQ4</accession>
<evidence type="ECO:0000256" key="2">
    <source>
        <dbReference type="ARBA" id="ARBA00022448"/>
    </source>
</evidence>
<keyword evidence="10" id="KW-1185">Reference proteome</keyword>
<feature type="transmembrane region" description="Helical" evidence="7">
    <location>
        <begin position="182"/>
        <end position="205"/>
    </location>
</feature>
<dbReference type="GO" id="GO:0005886">
    <property type="term" value="C:plasma membrane"/>
    <property type="evidence" value="ECO:0007669"/>
    <property type="project" value="TreeGrafter"/>
</dbReference>
<dbReference type="OrthoDB" id="2153661at2759"/>
<sequence>MSRSGGDPVLATDEKEKIASTSSHHSTDEASVTLTRKDRLSPYFTIAAAAFGLISDGYQNNLMTMANVVFKRLYPKDYTSNVSTRVSNSLLVGAILGQIVVGIICDRIGRKAALVITTALIVVGATLATAAHGAGGSPAGLFWFLTIARGLTGIGVGGEYPASSTSASEAANEKMIKNRGPVFIMVTNFVLSFGGPLAVSVFLIVLSAAGENHLQTVWRVCFGVGILLPLTVFYFRLRMMTTLLFKKGSIKRRVPYSLVVRRYWKAMIGTCGAWFLYDFITFPNGVFSGTIIASIIHDGDIKRTAEFQLLLGAIALPGVIVGAILCNPLGRRNTMMLGFSGYLVFGLIIGLAYDKITKIIPLFVVFYGLMQSSGNLGPGDMLGLVSAESYPTPIRGTCYGISAAVGKAGAAIGTQAFTPIQLHLGKKWTFIIAAICGTTGILVTYFFVPDMTGVDLADEDRKFMEYLEENGWTGDVGEEDLDESPRTSDEKQL</sequence>
<evidence type="ECO:0000256" key="1">
    <source>
        <dbReference type="ARBA" id="ARBA00004141"/>
    </source>
</evidence>
<feature type="domain" description="Major facilitator superfamily (MFS) profile" evidence="8">
    <location>
        <begin position="45"/>
        <end position="452"/>
    </location>
</feature>
<feature type="region of interest" description="Disordered" evidence="6">
    <location>
        <begin position="1"/>
        <end position="31"/>
    </location>
</feature>
<dbReference type="GO" id="GO:0046943">
    <property type="term" value="F:carboxylic acid transmembrane transporter activity"/>
    <property type="evidence" value="ECO:0007669"/>
    <property type="project" value="TreeGrafter"/>
</dbReference>
<dbReference type="SUPFAM" id="SSF103473">
    <property type="entry name" value="MFS general substrate transporter"/>
    <property type="match status" value="1"/>
</dbReference>
<feature type="transmembrane region" description="Helical" evidence="7">
    <location>
        <begin position="307"/>
        <end position="327"/>
    </location>
</feature>
<feature type="transmembrane region" description="Helical" evidence="7">
    <location>
        <begin position="112"/>
        <end position="135"/>
    </location>
</feature>
<feature type="transmembrane region" description="Helical" evidence="7">
    <location>
        <begin position="141"/>
        <end position="162"/>
    </location>
</feature>
<evidence type="ECO:0000313" key="9">
    <source>
        <dbReference type="EMBL" id="KAF5313240.1"/>
    </source>
</evidence>
<feature type="compositionally biased region" description="Polar residues" evidence="6">
    <location>
        <begin position="19"/>
        <end position="31"/>
    </location>
</feature>
<comment type="caution">
    <text evidence="9">The sequence shown here is derived from an EMBL/GenBank/DDBJ whole genome shotgun (WGS) entry which is preliminary data.</text>
</comment>
<dbReference type="Gene3D" id="1.20.1250.20">
    <property type="entry name" value="MFS general substrate transporter like domains"/>
    <property type="match status" value="1"/>
</dbReference>
<evidence type="ECO:0000256" key="4">
    <source>
        <dbReference type="ARBA" id="ARBA00022989"/>
    </source>
</evidence>
<feature type="compositionally biased region" description="Basic and acidic residues" evidence="6">
    <location>
        <begin position="483"/>
        <end position="493"/>
    </location>
</feature>
<comment type="subcellular location">
    <subcellularLocation>
        <location evidence="1">Membrane</location>
        <topology evidence="1">Multi-pass membrane protein</topology>
    </subcellularLocation>
</comment>
<evidence type="ECO:0000259" key="8">
    <source>
        <dbReference type="PROSITE" id="PS50850"/>
    </source>
</evidence>
<keyword evidence="3 7" id="KW-0812">Transmembrane</keyword>
<organism evidence="9 10">
    <name type="scientific">Psilocybe cf. subviscida</name>
    <dbReference type="NCBI Taxonomy" id="2480587"/>
    <lineage>
        <taxon>Eukaryota</taxon>
        <taxon>Fungi</taxon>
        <taxon>Dikarya</taxon>
        <taxon>Basidiomycota</taxon>
        <taxon>Agaricomycotina</taxon>
        <taxon>Agaricomycetes</taxon>
        <taxon>Agaricomycetidae</taxon>
        <taxon>Agaricales</taxon>
        <taxon>Agaricineae</taxon>
        <taxon>Strophariaceae</taxon>
        <taxon>Psilocybe</taxon>
    </lineage>
</organism>
<feature type="transmembrane region" description="Helical" evidence="7">
    <location>
        <begin position="428"/>
        <end position="448"/>
    </location>
</feature>
<feature type="region of interest" description="Disordered" evidence="6">
    <location>
        <begin position="473"/>
        <end position="493"/>
    </location>
</feature>
<keyword evidence="2" id="KW-0813">Transport</keyword>
<evidence type="ECO:0000256" key="5">
    <source>
        <dbReference type="ARBA" id="ARBA00023136"/>
    </source>
</evidence>
<evidence type="ECO:0000256" key="3">
    <source>
        <dbReference type="ARBA" id="ARBA00022692"/>
    </source>
</evidence>
<reference evidence="9 10" key="1">
    <citation type="journal article" date="2020" name="ISME J.">
        <title>Uncovering the hidden diversity of litter-decomposition mechanisms in mushroom-forming fungi.</title>
        <authorList>
            <person name="Floudas D."/>
            <person name="Bentzer J."/>
            <person name="Ahren D."/>
            <person name="Johansson T."/>
            <person name="Persson P."/>
            <person name="Tunlid A."/>
        </authorList>
    </citation>
    <scope>NUCLEOTIDE SEQUENCE [LARGE SCALE GENOMIC DNA]</scope>
    <source>
        <strain evidence="9 10">CBS 101986</strain>
    </source>
</reference>
<feature type="transmembrane region" description="Helical" evidence="7">
    <location>
        <begin position="217"/>
        <end position="237"/>
    </location>
</feature>
<keyword evidence="5 7" id="KW-0472">Membrane</keyword>
<evidence type="ECO:0000256" key="6">
    <source>
        <dbReference type="SAM" id="MobiDB-lite"/>
    </source>
</evidence>
<dbReference type="Proteomes" id="UP000567179">
    <property type="component" value="Unassembled WGS sequence"/>
</dbReference>
<dbReference type="EMBL" id="JAACJJ010000056">
    <property type="protein sequence ID" value="KAF5313240.1"/>
    <property type="molecule type" value="Genomic_DNA"/>
</dbReference>
<dbReference type="InterPro" id="IPR036259">
    <property type="entry name" value="MFS_trans_sf"/>
</dbReference>
<dbReference type="PROSITE" id="PS50850">
    <property type="entry name" value="MFS"/>
    <property type="match status" value="1"/>
</dbReference>
<dbReference type="InterPro" id="IPR005828">
    <property type="entry name" value="MFS_sugar_transport-like"/>
</dbReference>
<feature type="transmembrane region" description="Helical" evidence="7">
    <location>
        <begin position="40"/>
        <end position="58"/>
    </location>
</feature>
<gene>
    <name evidence="9" type="ORF">D9619_003260</name>
</gene>
<dbReference type="Pfam" id="PF00083">
    <property type="entry name" value="Sugar_tr"/>
    <property type="match status" value="2"/>
</dbReference>
<keyword evidence="4 7" id="KW-1133">Transmembrane helix</keyword>
<protein>
    <recommendedName>
        <fullName evidence="8">Major facilitator superfamily (MFS) profile domain-containing protein</fullName>
    </recommendedName>
</protein>
<evidence type="ECO:0000313" key="10">
    <source>
        <dbReference type="Proteomes" id="UP000567179"/>
    </source>
</evidence>
<proteinExistence type="predicted"/>
<dbReference type="PANTHER" id="PTHR23508">
    <property type="entry name" value="CARBOXYLIC ACID TRANSPORTER PROTEIN HOMOLOG"/>
    <property type="match status" value="1"/>
</dbReference>
<dbReference type="PANTHER" id="PTHR23508:SF10">
    <property type="entry name" value="CARBOXYLIC ACID TRANSPORTER PROTEIN HOMOLOG"/>
    <property type="match status" value="1"/>
</dbReference>
<dbReference type="InterPro" id="IPR020846">
    <property type="entry name" value="MFS_dom"/>
</dbReference>